<evidence type="ECO:0000313" key="2">
    <source>
        <dbReference type="Proteomes" id="UP001164929"/>
    </source>
</evidence>
<dbReference type="Proteomes" id="UP001164929">
    <property type="component" value="Chromosome 4"/>
</dbReference>
<keyword evidence="2" id="KW-1185">Reference proteome</keyword>
<dbReference type="EMBL" id="JAQIZT010000004">
    <property type="protein sequence ID" value="KAJ7000436.1"/>
    <property type="molecule type" value="Genomic_DNA"/>
</dbReference>
<proteinExistence type="predicted"/>
<comment type="caution">
    <text evidence="1">The sequence shown here is derived from an EMBL/GenBank/DDBJ whole genome shotgun (WGS) entry which is preliminary data.</text>
</comment>
<reference evidence="1 2" key="1">
    <citation type="journal article" date="2023" name="Mol. Ecol. Resour.">
        <title>Chromosome-level genome assembly of a triploid poplar Populus alba 'Berolinensis'.</title>
        <authorList>
            <person name="Chen S."/>
            <person name="Yu Y."/>
            <person name="Wang X."/>
            <person name="Wang S."/>
            <person name="Zhang T."/>
            <person name="Zhou Y."/>
            <person name="He R."/>
            <person name="Meng N."/>
            <person name="Wang Y."/>
            <person name="Liu W."/>
            <person name="Liu Z."/>
            <person name="Liu J."/>
            <person name="Guo Q."/>
            <person name="Huang H."/>
            <person name="Sederoff R.R."/>
            <person name="Wang G."/>
            <person name="Qu G."/>
            <person name="Chen S."/>
        </authorList>
    </citation>
    <scope>NUCLEOTIDE SEQUENCE [LARGE SCALE GENOMIC DNA]</scope>
    <source>
        <strain evidence="1">SC-2020</strain>
    </source>
</reference>
<evidence type="ECO:0000313" key="1">
    <source>
        <dbReference type="EMBL" id="KAJ7000436.1"/>
    </source>
</evidence>
<gene>
    <name evidence="1" type="ORF">NC653_011047</name>
</gene>
<dbReference type="AlphaFoldDB" id="A0AAD6R155"/>
<organism evidence="1 2">
    <name type="scientific">Populus alba x Populus x berolinensis</name>
    <dbReference type="NCBI Taxonomy" id="444605"/>
    <lineage>
        <taxon>Eukaryota</taxon>
        <taxon>Viridiplantae</taxon>
        <taxon>Streptophyta</taxon>
        <taxon>Embryophyta</taxon>
        <taxon>Tracheophyta</taxon>
        <taxon>Spermatophyta</taxon>
        <taxon>Magnoliopsida</taxon>
        <taxon>eudicotyledons</taxon>
        <taxon>Gunneridae</taxon>
        <taxon>Pentapetalae</taxon>
        <taxon>rosids</taxon>
        <taxon>fabids</taxon>
        <taxon>Malpighiales</taxon>
        <taxon>Salicaceae</taxon>
        <taxon>Saliceae</taxon>
        <taxon>Populus</taxon>
    </lineage>
</organism>
<protein>
    <submittedName>
        <fullName evidence="1">Uncharacterized protein</fullName>
    </submittedName>
</protein>
<sequence length="90" mass="10567">MTERLMLFSEGSENFTSPIVACDRMFTTGSLDFPLVTGKDRLAYERERERERKNHRYQELQQITGSCFVTKDGWWSLLKPFANLEGQKKD</sequence>
<accession>A0AAD6R155</accession>
<name>A0AAD6R155_9ROSI</name>